<name>A0ABU0E029_9FIRM</name>
<keyword evidence="14" id="KW-0234">DNA repair</keyword>
<dbReference type="Gene3D" id="1.20.1580.10">
    <property type="entry name" value="ABC transporter ATPase like domain"/>
    <property type="match status" value="2"/>
</dbReference>
<dbReference type="Pfam" id="PF01980">
    <property type="entry name" value="TrmO_N"/>
    <property type="match status" value="1"/>
</dbReference>
<comment type="similarity">
    <text evidence="16">Belongs to the ABC transporter superfamily. UvrA family.</text>
</comment>
<dbReference type="RefSeq" id="WP_307405397.1">
    <property type="nucleotide sequence ID" value="NZ_JAUSUR010000001.1"/>
</dbReference>
<dbReference type="InterPro" id="IPR017871">
    <property type="entry name" value="ABC_transporter-like_CS"/>
</dbReference>
<comment type="subcellular location">
    <subcellularLocation>
        <location evidence="1">Cytoplasm</location>
    </subcellularLocation>
</comment>
<feature type="domain" description="TsaA-like" evidence="20">
    <location>
        <begin position="115"/>
        <end position="238"/>
    </location>
</feature>
<evidence type="ECO:0000256" key="10">
    <source>
        <dbReference type="ARBA" id="ARBA00022833"/>
    </source>
</evidence>
<dbReference type="InterPro" id="IPR027417">
    <property type="entry name" value="P-loop_NTPase"/>
</dbReference>
<sequence length="1180" mass="133065">MHNVYELIKIGELEVNNQYIQLEDKYKKGLKYLSLFSHIIVFYGDENIDVFDKSLSSTVLQIKEIDEEDSKIYIEEHTIQRDITIYDMKPYFPCEDRVKDSVYTGDGTNDIYRNDQFIGKIEKEEGRCYLRFNEDLASITQFLKQGSHLKIYWWFHKFEKPIYRRNLEGTPPYENAPRTGIFATRSPVRINPLALTTAKILGYDEHQNRIEVSKLDAFDKTPILTLGIYNSENDFVDQPEVPYWLSHWPMWLDDTRENISETLVDMKSSGREALLNYQNETIEVTNDEYKETVGNHVRKDMIEIIGARQNNLKGIDVNIPYQKITAIIGVSGSGKSSLAFDTIFAESQHRFLENMTFQERGTKQLGRPDVDYIYGLPPAIAIAQQNKNRNPRSTVGTLSNLDGLLRTLYSNIGTRHCPVCGNEVKTNTLEEIVDIIKQCKTDTKINIFSFDKEKSFGEFIILEPSNESYIKFIDNIKETTKEALAYSKGAINILFNDTDEVTFQTTQMCHHCEHMFFEMTPSTFSFNNAESACPRCNGSGKMFEISNESIISDPSKSILDGASPFWGNLRKFLKNPNANWMKGEVLGLALKLNEDLEKPWNELSDDFKKKAIYGTDEEVVFHYENKNGRSGDISRKVEGAYHIIKRLYKSSSRETAMKIAEQYMSEQECPSCHGERLSKEARLVSIAGIRYPEVQNMSFESLLSWIDILRNQLTGLERELTTPLLKEIHKKISLNIKVGLGYLKMNRSVTTLSGGELQRLRLVTQLGSGISNILYILDEPSSGLHASDYKKLIQIIEELRDNGNTVILVEHNKDMILGADYIIDVGPSAGETGGYVVAEGTPKEIMNSKKSKSGAYLSGREQVTSPKINIDNLEWITIDGIHEHNLKNISIRFPKEALTCISGVSGSGKSTLMKYGIHDVLNTGTQFDQVVWISQGSIGRSSRSNPATYTGAMDEIRSLFAKQDKAKQAGYSSSHFSFNSKDGQCGTCKGEGTKTADNDLFNFSTVCPVCKGSGYNDSVLKIKYKGKNIHEVLKMSVKEALPFFSDNKKLKTIFTLLNDVGLGYLKLGQSSSTLSGGESQRIKLAVQLSMKDASNTLFLFDEPTTGLHFEDIQNLLSMFRKLTSNGNTVVIVEHNTDIIRNSDWIIDLGPSGGQHGGEVIIQGTLKDVINCTESEIGRIL</sequence>
<evidence type="ECO:0000256" key="16">
    <source>
        <dbReference type="ARBA" id="ARBA00038000"/>
    </source>
</evidence>
<dbReference type="Gene3D" id="3.30.1490.20">
    <property type="entry name" value="ATP-grasp fold, A domain"/>
    <property type="match status" value="1"/>
</dbReference>
<dbReference type="Proteomes" id="UP001230220">
    <property type="component" value="Unassembled WGS sequence"/>
</dbReference>
<dbReference type="InterPro" id="IPR041552">
    <property type="entry name" value="UvrA_DNA-bd"/>
</dbReference>
<evidence type="ECO:0000256" key="9">
    <source>
        <dbReference type="ARBA" id="ARBA00022771"/>
    </source>
</evidence>
<keyword evidence="10" id="KW-0862">Zinc</keyword>
<evidence type="ECO:0000313" key="21">
    <source>
        <dbReference type="EMBL" id="MDQ0359900.1"/>
    </source>
</evidence>
<dbReference type="PANTHER" id="PTHR43152:SF3">
    <property type="entry name" value="UVRABC SYSTEM PROTEIN A"/>
    <property type="match status" value="1"/>
</dbReference>
<evidence type="ECO:0000256" key="1">
    <source>
        <dbReference type="ARBA" id="ARBA00004496"/>
    </source>
</evidence>
<dbReference type="NCBIfam" id="TIGR00630">
    <property type="entry name" value="uvra"/>
    <property type="match status" value="1"/>
</dbReference>
<evidence type="ECO:0000256" key="5">
    <source>
        <dbReference type="ARBA" id="ARBA00022737"/>
    </source>
</evidence>
<protein>
    <recommendedName>
        <fullName evidence="17">UvrABC system protein A</fullName>
    </recommendedName>
    <alternativeName>
        <fullName evidence="18">Excinuclease ABC subunit A</fullName>
    </alternativeName>
</protein>
<dbReference type="InterPro" id="IPR004602">
    <property type="entry name" value="UvrA"/>
</dbReference>
<dbReference type="SUPFAM" id="SSF52540">
    <property type="entry name" value="P-loop containing nucleoside triphosphate hydrolases"/>
    <property type="match status" value="2"/>
</dbReference>
<dbReference type="InterPro" id="IPR013815">
    <property type="entry name" value="ATP_grasp_subdomain_1"/>
</dbReference>
<dbReference type="Pfam" id="PF00005">
    <property type="entry name" value="ABC_tran"/>
    <property type="match status" value="1"/>
</dbReference>
<dbReference type="PROSITE" id="PS51668">
    <property type="entry name" value="TSAA_2"/>
    <property type="match status" value="1"/>
</dbReference>
<dbReference type="InterPro" id="IPR036414">
    <property type="entry name" value="YaeB_N_sf"/>
</dbReference>
<keyword evidence="9" id="KW-0863">Zinc-finger</keyword>
<keyword evidence="6" id="KW-0547">Nucleotide-binding</keyword>
<evidence type="ECO:0000256" key="4">
    <source>
        <dbReference type="ARBA" id="ARBA00022723"/>
    </source>
</evidence>
<evidence type="ECO:0000256" key="2">
    <source>
        <dbReference type="ARBA" id="ARBA00022490"/>
    </source>
</evidence>
<dbReference type="Gene3D" id="2.40.30.70">
    <property type="entry name" value="YaeB-like"/>
    <property type="match status" value="1"/>
</dbReference>
<dbReference type="Gene3D" id="1.10.8.280">
    <property type="entry name" value="ABC transporter ATPase domain-like"/>
    <property type="match status" value="1"/>
</dbReference>
<dbReference type="PROSITE" id="PS50893">
    <property type="entry name" value="ABC_TRANSPORTER_2"/>
    <property type="match status" value="1"/>
</dbReference>
<keyword evidence="5" id="KW-0677">Repeat</keyword>
<keyword evidence="12" id="KW-0267">Excision nuclease</keyword>
<organism evidence="21 22">
    <name type="scientific">Breznakia pachnodae</name>
    <dbReference type="NCBI Taxonomy" id="265178"/>
    <lineage>
        <taxon>Bacteria</taxon>
        <taxon>Bacillati</taxon>
        <taxon>Bacillota</taxon>
        <taxon>Erysipelotrichia</taxon>
        <taxon>Erysipelotrichales</taxon>
        <taxon>Erysipelotrichaceae</taxon>
        <taxon>Breznakia</taxon>
    </lineage>
</organism>
<evidence type="ECO:0000256" key="13">
    <source>
        <dbReference type="ARBA" id="ARBA00023125"/>
    </source>
</evidence>
<feature type="domain" description="ABC transporter" evidence="19">
    <location>
        <begin position="868"/>
        <end position="1176"/>
    </location>
</feature>
<accession>A0ABU0E029</accession>
<dbReference type="PANTHER" id="PTHR43152">
    <property type="entry name" value="UVRABC SYSTEM PROTEIN A"/>
    <property type="match status" value="1"/>
</dbReference>
<evidence type="ECO:0000256" key="7">
    <source>
        <dbReference type="ARBA" id="ARBA00022763"/>
    </source>
</evidence>
<keyword evidence="7" id="KW-0227">DNA damage</keyword>
<evidence type="ECO:0000256" key="6">
    <source>
        <dbReference type="ARBA" id="ARBA00022741"/>
    </source>
</evidence>
<evidence type="ECO:0000256" key="18">
    <source>
        <dbReference type="ARBA" id="ARBA00042156"/>
    </source>
</evidence>
<reference evidence="21 22" key="1">
    <citation type="submission" date="2023-07" db="EMBL/GenBank/DDBJ databases">
        <title>Genomic Encyclopedia of Type Strains, Phase IV (KMG-IV): sequencing the most valuable type-strain genomes for metagenomic binning, comparative biology and taxonomic classification.</title>
        <authorList>
            <person name="Goeker M."/>
        </authorList>
    </citation>
    <scope>NUCLEOTIDE SEQUENCE [LARGE SCALE GENOMIC DNA]</scope>
    <source>
        <strain evidence="21 22">DSM 16784</strain>
    </source>
</reference>
<keyword evidence="11" id="KW-0067">ATP-binding</keyword>
<dbReference type="EMBL" id="JAUSUR010000001">
    <property type="protein sequence ID" value="MDQ0359900.1"/>
    <property type="molecule type" value="Genomic_DNA"/>
</dbReference>
<evidence type="ECO:0000259" key="20">
    <source>
        <dbReference type="PROSITE" id="PS51668"/>
    </source>
</evidence>
<dbReference type="InterPro" id="IPR003439">
    <property type="entry name" value="ABC_transporter-like_ATP-bd"/>
</dbReference>
<evidence type="ECO:0000256" key="11">
    <source>
        <dbReference type="ARBA" id="ARBA00022840"/>
    </source>
</evidence>
<dbReference type="SUPFAM" id="SSF118196">
    <property type="entry name" value="YaeB-like"/>
    <property type="match status" value="1"/>
</dbReference>
<keyword evidence="2" id="KW-0963">Cytoplasm</keyword>
<dbReference type="InterPro" id="IPR023370">
    <property type="entry name" value="TrmO-like_N"/>
</dbReference>
<keyword evidence="22" id="KW-1185">Reference proteome</keyword>
<dbReference type="Pfam" id="PF17755">
    <property type="entry name" value="UvrA_DNA-bind"/>
    <property type="match status" value="1"/>
</dbReference>
<proteinExistence type="inferred from homology"/>
<keyword evidence="4" id="KW-0479">Metal-binding</keyword>
<dbReference type="PROSITE" id="PS00211">
    <property type="entry name" value="ABC_TRANSPORTER_1"/>
    <property type="match status" value="2"/>
</dbReference>
<gene>
    <name evidence="21" type="ORF">J2S15_000631</name>
</gene>
<evidence type="ECO:0000256" key="17">
    <source>
        <dbReference type="ARBA" id="ARBA00039316"/>
    </source>
</evidence>
<dbReference type="Gene3D" id="3.40.50.300">
    <property type="entry name" value="P-loop containing nucleotide triphosphate hydrolases"/>
    <property type="match status" value="2"/>
</dbReference>
<comment type="similarity">
    <text evidence="15">Belongs to the tRNA methyltransferase O family.</text>
</comment>
<evidence type="ECO:0000313" key="22">
    <source>
        <dbReference type="Proteomes" id="UP001230220"/>
    </source>
</evidence>
<evidence type="ECO:0000256" key="3">
    <source>
        <dbReference type="ARBA" id="ARBA00022691"/>
    </source>
</evidence>
<evidence type="ECO:0000259" key="19">
    <source>
        <dbReference type="PROSITE" id="PS50893"/>
    </source>
</evidence>
<keyword evidence="3" id="KW-0949">S-adenosyl-L-methionine</keyword>
<dbReference type="InterPro" id="IPR036413">
    <property type="entry name" value="YaeB-like_sf"/>
</dbReference>
<keyword evidence="8" id="KW-0228">DNA excision</keyword>
<comment type="caution">
    <text evidence="21">The sequence shown here is derived from an EMBL/GenBank/DDBJ whole genome shotgun (WGS) entry which is preliminary data.</text>
</comment>
<keyword evidence="13" id="KW-0238">DNA-binding</keyword>
<evidence type="ECO:0000256" key="15">
    <source>
        <dbReference type="ARBA" id="ARBA00033753"/>
    </source>
</evidence>
<evidence type="ECO:0000256" key="8">
    <source>
        <dbReference type="ARBA" id="ARBA00022769"/>
    </source>
</evidence>
<evidence type="ECO:0000256" key="14">
    <source>
        <dbReference type="ARBA" id="ARBA00023204"/>
    </source>
</evidence>
<evidence type="ECO:0000256" key="12">
    <source>
        <dbReference type="ARBA" id="ARBA00022881"/>
    </source>
</evidence>